<evidence type="ECO:0000259" key="11">
    <source>
        <dbReference type="PROSITE" id="PS51434"/>
    </source>
</evidence>
<comment type="caution">
    <text evidence="12">The sequence shown here is derived from an EMBL/GenBank/DDBJ whole genome shotgun (WGS) entry which is preliminary data.</text>
</comment>
<comment type="subcellular location">
    <subcellularLocation>
        <location evidence="1">Nucleus</location>
        <location evidence="1">Nuclear pore complex</location>
    </subcellularLocation>
</comment>
<keyword evidence="7" id="KW-0811">Translocation</keyword>
<keyword evidence="3" id="KW-0813">Transport</keyword>
<feature type="region of interest" description="Disordered" evidence="10">
    <location>
        <begin position="285"/>
        <end position="310"/>
    </location>
</feature>
<evidence type="ECO:0000256" key="2">
    <source>
        <dbReference type="ARBA" id="ARBA00008926"/>
    </source>
</evidence>
<evidence type="ECO:0000256" key="7">
    <source>
        <dbReference type="ARBA" id="ARBA00023010"/>
    </source>
</evidence>
<sequence>MFNQQSKDKYSNWGASSSFGARGNGMSKPPTISKPGAGNFFPYKESSTDSRGEKLTSGKSFNLFGNSSDQKKPDLWSQVSMKESLFYPLGKSQTSTTNEDIIFGLPGGTRIHESNDLNDKQNFSGSKPPPRNLTVHKGNGIPNFPVEGSNQSSSTSIIIPYNNNNNSAPPRSRLGKLFSYFKRDAKEKSKAHTVFKASHVTPNTLANPSYKAIDTRRIGSMRRLVLKTKPVKFHSIDVNKVLGSKRGVDVSTNISANKLLAPELNNENAIDEVEEEVEYRPFTADVTEKNANSGAGANSSAEEKQDKSETTVKQYNGYWTYPSVDELSQMDSSNLENVQDFIIGRVGYGQIAYDYPVDLTNIVSNADGNGTSIAEELFDNIVTIKQSAVLVYKDNEEKPPLGNELNVPATITLEGIKPKPNVSMKDHINYLKSQIGMEFVTYDPITYVWVFKVKHFSVWGLIDEDDHNQKDLVRLKRKQDLKEAEASAEYSKVYSNTCLDQEVKKQKLNEYSKGVPGGWGSAFQSEDSLLNLKRSYVTDEIAEVLNRYRDVEDDNIVNEVGGITIDSETEGVEEIDDIKVNAYEPVITDVSVFDQIRNKSTFPTTDNWLLQLELANQYNSAMAPMAPERDFPKGELNISKVDEILFASAKRGKNRGLNGSKKTKIPLKDVSESEIKFVVDRLIRNCEFTKSSNLMPSLEPRGLTFATFFDKSENSVLNLQIELASILLDSSDDVDSKKLISFGEWLQKYNETQIKELLETHQSDDMYCIFLHLCGNQRDDAIKRALGSNNLHLAAILSVQDSQDGLLKELCAEQLETWQKPSWEDSIPNYLFKIHQLLSGQIAHIEESLPWSVVMGIHLYYGNVVSVNGLINESISTLPEEDPTADLFRLYVRGVNYTSVSSSKVSGVLKWLLCLVLGDLSDDGLSVGLGDSLENAGLWKEALVVYCSIKNENSKLELIRNVIMTKTEEKSIDEHDEKYLTTVLRIPKSQILEARALERQSAGDYWSEVDAFMEVGLWSKAHETIVVRLGPQTVIKNCATDTAKLLEIIGQFPKHGSIIPSWNEGAGIYQNYLKLISNNEDTEVIVFLLGALAAVKPQTTEQKLAINIIAKFVGDLALENRRVPHSQMQKLLGSPLDEVNKAYFKLRLS</sequence>
<dbReference type="Gene3D" id="3.30.1610.10">
    <property type="entry name" value="Peptidase S59, nucleoporin"/>
    <property type="match status" value="1"/>
</dbReference>
<dbReference type="InterPro" id="IPR036903">
    <property type="entry name" value="Nup98_auto-Pept-S59_dom_sf"/>
</dbReference>
<dbReference type="InterPro" id="IPR007230">
    <property type="entry name" value="Nup98_auto-Pept-S59_dom"/>
</dbReference>
<organism evidence="12 13">
    <name type="scientific">Candida theae</name>
    <dbReference type="NCBI Taxonomy" id="1198502"/>
    <lineage>
        <taxon>Eukaryota</taxon>
        <taxon>Fungi</taxon>
        <taxon>Dikarya</taxon>
        <taxon>Ascomycota</taxon>
        <taxon>Saccharomycotina</taxon>
        <taxon>Pichiomycetes</taxon>
        <taxon>Debaryomycetaceae</taxon>
        <taxon>Candida/Lodderomyces clade</taxon>
        <taxon>Candida</taxon>
    </lineage>
</organism>
<evidence type="ECO:0000256" key="1">
    <source>
        <dbReference type="ARBA" id="ARBA00004567"/>
    </source>
</evidence>
<feature type="compositionally biased region" description="Basic and acidic residues" evidence="10">
    <location>
        <begin position="301"/>
        <end position="310"/>
    </location>
</feature>
<name>A0AAD5FYN4_9ASCO</name>
<feature type="compositionally biased region" description="Low complexity" evidence="10">
    <location>
        <begin position="152"/>
        <end position="170"/>
    </location>
</feature>
<feature type="region of interest" description="Disordered" evidence="10">
    <location>
        <begin position="1"/>
        <end position="57"/>
    </location>
</feature>
<dbReference type="Gene3D" id="1.25.40.690">
    <property type="match status" value="1"/>
</dbReference>
<dbReference type="GO" id="GO:0006405">
    <property type="term" value="P:RNA export from nucleus"/>
    <property type="evidence" value="ECO:0007669"/>
    <property type="project" value="TreeGrafter"/>
</dbReference>
<accession>A0AAD5FYN4</accession>
<keyword evidence="6" id="KW-0653">Protein transport</keyword>
<comment type="similarity">
    <text evidence="2">Belongs to the nucleoporin GLFG family.</text>
</comment>
<evidence type="ECO:0000256" key="8">
    <source>
        <dbReference type="ARBA" id="ARBA00023132"/>
    </source>
</evidence>
<dbReference type="PROSITE" id="PS51434">
    <property type="entry name" value="NUP_C"/>
    <property type="match status" value="1"/>
</dbReference>
<evidence type="ECO:0000256" key="10">
    <source>
        <dbReference type="SAM" id="MobiDB-lite"/>
    </source>
</evidence>
<dbReference type="Pfam" id="PF04096">
    <property type="entry name" value="Nucleoporin2"/>
    <property type="match status" value="1"/>
</dbReference>
<keyword evidence="9" id="KW-0539">Nucleus</keyword>
<evidence type="ECO:0000256" key="5">
    <source>
        <dbReference type="ARBA" id="ARBA00022816"/>
    </source>
</evidence>
<gene>
    <name evidence="12" type="ORF">KGF57_002397</name>
</gene>
<keyword evidence="4" id="KW-0068">Autocatalytic cleavage</keyword>
<dbReference type="SUPFAM" id="SSF82215">
    <property type="entry name" value="C-terminal autoproteolytic domain of nucleoporin nup98"/>
    <property type="match status" value="1"/>
</dbReference>
<dbReference type="GO" id="GO:0051028">
    <property type="term" value="P:mRNA transport"/>
    <property type="evidence" value="ECO:0007669"/>
    <property type="project" value="UniProtKB-KW"/>
</dbReference>
<reference evidence="12 13" key="1">
    <citation type="journal article" date="2022" name="DNA Res.">
        <title>Genome analysis of five recently described species of the CUG-Ser clade uncovers Candida theae as a new hybrid lineage with pathogenic potential in the Candida parapsilosis species complex.</title>
        <authorList>
            <person name="Mixao V."/>
            <person name="Del Olmo V."/>
            <person name="Hegedusova E."/>
            <person name="Saus E."/>
            <person name="Pryszcz L."/>
            <person name="Cillingova A."/>
            <person name="Nosek J."/>
            <person name="Gabaldon T."/>
        </authorList>
    </citation>
    <scope>NUCLEOTIDE SEQUENCE [LARGE SCALE GENOMIC DNA]</scope>
    <source>
        <strain evidence="12 13">CBS 12239</strain>
    </source>
</reference>
<protein>
    <submittedName>
        <fullName evidence="12">NUP145</fullName>
    </submittedName>
</protein>
<dbReference type="GO" id="GO:0044614">
    <property type="term" value="C:nuclear pore cytoplasmic filaments"/>
    <property type="evidence" value="ECO:0007669"/>
    <property type="project" value="TreeGrafter"/>
</dbReference>
<feature type="compositionally biased region" description="Low complexity" evidence="10">
    <location>
        <begin position="289"/>
        <end position="300"/>
    </location>
</feature>
<evidence type="ECO:0000256" key="6">
    <source>
        <dbReference type="ARBA" id="ARBA00022927"/>
    </source>
</evidence>
<dbReference type="GO" id="GO:0006606">
    <property type="term" value="P:protein import into nucleus"/>
    <property type="evidence" value="ECO:0007669"/>
    <property type="project" value="TreeGrafter"/>
</dbReference>
<dbReference type="GO" id="GO:0003723">
    <property type="term" value="F:RNA binding"/>
    <property type="evidence" value="ECO:0007669"/>
    <property type="project" value="TreeGrafter"/>
</dbReference>
<feature type="domain" description="Peptidase S59" evidence="11">
    <location>
        <begin position="315"/>
        <end position="456"/>
    </location>
</feature>
<dbReference type="GeneID" id="76150456"/>
<evidence type="ECO:0000313" key="13">
    <source>
        <dbReference type="Proteomes" id="UP001204833"/>
    </source>
</evidence>
<evidence type="ECO:0000313" key="12">
    <source>
        <dbReference type="EMBL" id="KAI5958552.1"/>
    </source>
</evidence>
<feature type="compositionally biased region" description="Basic and acidic residues" evidence="10">
    <location>
        <begin position="46"/>
        <end position="56"/>
    </location>
</feature>
<dbReference type="InterPro" id="IPR021967">
    <property type="entry name" value="Nup98_C"/>
</dbReference>
<feature type="region of interest" description="Disordered" evidence="10">
    <location>
        <begin position="113"/>
        <end position="172"/>
    </location>
</feature>
<feature type="compositionally biased region" description="Basic and acidic residues" evidence="10">
    <location>
        <begin position="1"/>
        <end position="10"/>
    </location>
</feature>
<dbReference type="RefSeq" id="XP_051608999.1">
    <property type="nucleotide sequence ID" value="XM_051751705.1"/>
</dbReference>
<keyword evidence="5" id="KW-0509">mRNA transport</keyword>
<dbReference type="InterPro" id="IPR037665">
    <property type="entry name" value="Nucleoporin_S59-like"/>
</dbReference>
<proteinExistence type="inferred from homology"/>
<dbReference type="PANTHER" id="PTHR23198:SF6">
    <property type="entry name" value="NUCLEAR PORE COMPLEX PROTEIN NUP98-NUP96"/>
    <property type="match status" value="1"/>
</dbReference>
<dbReference type="AlphaFoldDB" id="A0AAD5FYN4"/>
<evidence type="ECO:0000256" key="9">
    <source>
        <dbReference type="ARBA" id="ARBA00023242"/>
    </source>
</evidence>
<keyword evidence="13" id="KW-1185">Reference proteome</keyword>
<dbReference type="PANTHER" id="PTHR23198">
    <property type="entry name" value="NUCLEOPORIN"/>
    <property type="match status" value="1"/>
</dbReference>
<dbReference type="Pfam" id="PF12110">
    <property type="entry name" value="Nup96"/>
    <property type="match status" value="2"/>
</dbReference>
<evidence type="ECO:0000256" key="4">
    <source>
        <dbReference type="ARBA" id="ARBA00022813"/>
    </source>
</evidence>
<keyword evidence="8" id="KW-0906">Nuclear pore complex</keyword>
<dbReference type="GO" id="GO:0034398">
    <property type="term" value="P:telomere tethering at nuclear periphery"/>
    <property type="evidence" value="ECO:0007669"/>
    <property type="project" value="TreeGrafter"/>
</dbReference>
<dbReference type="GO" id="GO:0008139">
    <property type="term" value="F:nuclear localization sequence binding"/>
    <property type="evidence" value="ECO:0007669"/>
    <property type="project" value="TreeGrafter"/>
</dbReference>
<dbReference type="Proteomes" id="UP001204833">
    <property type="component" value="Unassembled WGS sequence"/>
</dbReference>
<dbReference type="GO" id="GO:0017056">
    <property type="term" value="F:structural constituent of nuclear pore"/>
    <property type="evidence" value="ECO:0007669"/>
    <property type="project" value="InterPro"/>
</dbReference>
<dbReference type="GO" id="GO:0000973">
    <property type="term" value="P:post-transcriptional tethering of RNA polymerase II gene DNA at nuclear periphery"/>
    <property type="evidence" value="ECO:0007669"/>
    <property type="project" value="TreeGrafter"/>
</dbReference>
<dbReference type="EMBL" id="JAIHNG010000116">
    <property type="protein sequence ID" value="KAI5958552.1"/>
    <property type="molecule type" value="Genomic_DNA"/>
</dbReference>
<evidence type="ECO:0000256" key="3">
    <source>
        <dbReference type="ARBA" id="ARBA00022448"/>
    </source>
</evidence>